<feature type="compositionally biased region" description="Polar residues" evidence="5">
    <location>
        <begin position="571"/>
        <end position="587"/>
    </location>
</feature>
<evidence type="ECO:0000256" key="2">
    <source>
        <dbReference type="ARBA" id="ARBA00023015"/>
    </source>
</evidence>
<protein>
    <recommendedName>
        <fullName evidence="6">Bromodomain associated domain-containing protein</fullName>
    </recommendedName>
</protein>
<dbReference type="GO" id="GO:0046982">
    <property type="term" value="F:protein heterodimerization activity"/>
    <property type="evidence" value="ECO:0007669"/>
    <property type="project" value="InterPro"/>
</dbReference>
<feature type="compositionally biased region" description="Low complexity" evidence="5">
    <location>
        <begin position="82"/>
        <end position="93"/>
    </location>
</feature>
<dbReference type="Proteomes" id="UP001139887">
    <property type="component" value="Unassembled WGS sequence"/>
</dbReference>
<feature type="region of interest" description="Disordered" evidence="5">
    <location>
        <begin position="560"/>
        <end position="587"/>
    </location>
</feature>
<feature type="compositionally biased region" description="Polar residues" evidence="5">
    <location>
        <begin position="11"/>
        <end position="26"/>
    </location>
</feature>
<evidence type="ECO:0000256" key="4">
    <source>
        <dbReference type="ARBA" id="ARBA00023242"/>
    </source>
</evidence>
<dbReference type="InterPro" id="IPR006565">
    <property type="entry name" value="BTP"/>
</dbReference>
<reference evidence="7" key="1">
    <citation type="submission" date="2022-07" db="EMBL/GenBank/DDBJ databases">
        <title>Phylogenomic reconstructions and comparative analyses of Kickxellomycotina fungi.</title>
        <authorList>
            <person name="Reynolds N.K."/>
            <person name="Stajich J.E."/>
            <person name="Barry K."/>
            <person name="Grigoriev I.V."/>
            <person name="Crous P."/>
            <person name="Smith M.E."/>
        </authorList>
    </citation>
    <scope>NUCLEOTIDE SEQUENCE</scope>
    <source>
        <strain evidence="7">NRRL 1566</strain>
    </source>
</reference>
<feature type="compositionally biased region" description="Basic and acidic residues" evidence="5">
    <location>
        <begin position="560"/>
        <end position="570"/>
    </location>
</feature>
<evidence type="ECO:0000256" key="1">
    <source>
        <dbReference type="ARBA" id="ARBA00004123"/>
    </source>
</evidence>
<proteinExistence type="predicted"/>
<keyword evidence="2" id="KW-0805">Transcription regulation</keyword>
<dbReference type="Gene3D" id="1.10.20.10">
    <property type="entry name" value="Histone, subunit A"/>
    <property type="match status" value="1"/>
</dbReference>
<comment type="caution">
    <text evidence="7">The sequence shown here is derived from an EMBL/GenBank/DDBJ whole genome shotgun (WGS) entry which is preliminary data.</text>
</comment>
<comment type="subcellular location">
    <subcellularLocation>
        <location evidence="1">Nucleus</location>
    </subcellularLocation>
</comment>
<dbReference type="InterPro" id="IPR009072">
    <property type="entry name" value="Histone-fold"/>
</dbReference>
<evidence type="ECO:0000313" key="8">
    <source>
        <dbReference type="Proteomes" id="UP001139887"/>
    </source>
</evidence>
<gene>
    <name evidence="7" type="ORF">IWW36_004407</name>
</gene>
<feature type="domain" description="Bromodomain associated" evidence="6">
    <location>
        <begin position="141"/>
        <end position="215"/>
    </location>
</feature>
<feature type="compositionally biased region" description="Polar residues" evidence="5">
    <location>
        <begin position="61"/>
        <end position="70"/>
    </location>
</feature>
<accession>A0A9W8LWA5</accession>
<evidence type="ECO:0000313" key="7">
    <source>
        <dbReference type="EMBL" id="KAJ2846325.1"/>
    </source>
</evidence>
<dbReference type="CDD" id="cd00076">
    <property type="entry name" value="HFD_SF"/>
    <property type="match status" value="1"/>
</dbReference>
<keyword evidence="8" id="KW-1185">Reference proteome</keyword>
<sequence length="664" mass="73698">MNAHHADENIDQLSSQTATSPQYMSKSSHETVSDRQPVLDGAVETDSESAMPTRLDKRTLEPNSHSTFASNADDLSKEPHMNGNGNPTTPHTTGMRKRHELGAEHHIYRYRSRAPAKTMKPLMDPRLYRNTYIEPMHSYYDKAMRRSAHRVVSATTRFDRVTSGALALLADIARMYLVRIGEACRARADLANRSEPNVYDVIDLGVDALNVDWSSLCKWTNEWKSEVCDKVPDPAQEANHNVASSEPPINAAECTGLDANWLGRGSIEDIIDSLDMDRLLLEDSDAKNASDEAIPAHLPPLLSISDDESSEDQSKDVLPPVPALSKDTNNVNTQNNVEVSKTDTKYADRPMSPESDGEETPESIAAHILHITSTALSTLPTSVTSNKSLYAFFRPSSKPDASCAPAEILPTFDVPDTAMVETPDFIKEKLSRREKLPAGMPMFLAAASDQRDVLGDVEKQWREARVKLYEDIYEDAAEMALEEMENAPLPVRRPQTLDSEDEKDNVDHLPPTEVHEHSAEPTHIESGLDMNIDEDVMEMDLGMDLDLDIDVVNGISDVKGEESEDLREPVQKSQLQTNGKDQLQTESADNLEENLEEIPLPVTSGLRGSGVPNWSNEWFTSAMGKRLSQMTAHDILPCDSLYLSKPLQQHVLDEMAQAYVDSEG</sequence>
<dbReference type="AlphaFoldDB" id="A0A9W8LWA5"/>
<evidence type="ECO:0000256" key="5">
    <source>
        <dbReference type="SAM" id="MobiDB-lite"/>
    </source>
</evidence>
<dbReference type="SMART" id="SM00576">
    <property type="entry name" value="BTP"/>
    <property type="match status" value="1"/>
</dbReference>
<name>A0A9W8LWA5_9FUNG</name>
<organism evidence="7 8">
    <name type="scientific">Coemansia brasiliensis</name>
    <dbReference type="NCBI Taxonomy" id="2650707"/>
    <lineage>
        <taxon>Eukaryota</taxon>
        <taxon>Fungi</taxon>
        <taxon>Fungi incertae sedis</taxon>
        <taxon>Zoopagomycota</taxon>
        <taxon>Kickxellomycotina</taxon>
        <taxon>Kickxellomycetes</taxon>
        <taxon>Kickxellales</taxon>
        <taxon>Kickxellaceae</taxon>
        <taxon>Coemansia</taxon>
    </lineage>
</organism>
<evidence type="ECO:0000259" key="6">
    <source>
        <dbReference type="SMART" id="SM00576"/>
    </source>
</evidence>
<feature type="compositionally biased region" description="Low complexity" evidence="5">
    <location>
        <begin position="328"/>
        <end position="337"/>
    </location>
</feature>
<feature type="region of interest" description="Disordered" evidence="5">
    <location>
        <begin position="1"/>
        <end position="95"/>
    </location>
</feature>
<evidence type="ECO:0000256" key="3">
    <source>
        <dbReference type="ARBA" id="ARBA00023163"/>
    </source>
</evidence>
<dbReference type="Pfam" id="PF07524">
    <property type="entry name" value="Bromo_TP"/>
    <property type="match status" value="1"/>
</dbReference>
<keyword evidence="4" id="KW-0539">Nucleus</keyword>
<feature type="compositionally biased region" description="Basic and acidic residues" evidence="5">
    <location>
        <begin position="513"/>
        <end position="523"/>
    </location>
</feature>
<feature type="region of interest" description="Disordered" evidence="5">
    <location>
        <begin position="486"/>
        <end position="528"/>
    </location>
</feature>
<feature type="non-terminal residue" evidence="7">
    <location>
        <position position="664"/>
    </location>
</feature>
<keyword evidence="3" id="KW-0804">Transcription</keyword>
<dbReference type="EMBL" id="JANBUW010000568">
    <property type="protein sequence ID" value="KAJ2846325.1"/>
    <property type="molecule type" value="Genomic_DNA"/>
</dbReference>
<dbReference type="OrthoDB" id="436852at2759"/>
<dbReference type="GO" id="GO:0005634">
    <property type="term" value="C:nucleus"/>
    <property type="evidence" value="ECO:0007669"/>
    <property type="project" value="UniProtKB-SubCell"/>
</dbReference>
<feature type="region of interest" description="Disordered" evidence="5">
    <location>
        <begin position="291"/>
        <end position="360"/>
    </location>
</feature>